<protein>
    <submittedName>
        <fullName evidence="1">CRISPR system CASCADE complex protein CasB</fullName>
    </submittedName>
</protein>
<sequence>MSRRGEMGSKINKGMEVQRVVDNIIDALQQSLGTSAGRANLANLRNSIGRPMSQSVQIWPLVYGFMPEYFLGDGMRITFQERAVFTSLGLYAIHQQGKAQTVASREEKRRTVGESFRQLRMEEDSKAVDRRFNALITAQTYDELVHYLRQMISLLKSKTDTTIDYGRLAQDLYWFQRGYEEKLRLSWARDYYRIEKNKEEKGAEENE</sequence>
<gene>
    <name evidence="1" type="ORF">HMPREF1863_00006</name>
</gene>
<dbReference type="CDD" id="cd09731">
    <property type="entry name" value="Cse2_I-E"/>
    <property type="match status" value="1"/>
</dbReference>
<name>A0A134ALG0_9FIRM</name>
<dbReference type="PATRIC" id="fig|755172.3.peg.6"/>
<evidence type="ECO:0000313" key="2">
    <source>
        <dbReference type="Proteomes" id="UP000070442"/>
    </source>
</evidence>
<dbReference type="EMBL" id="LSDG01000001">
    <property type="protein sequence ID" value="KXB68537.1"/>
    <property type="molecule type" value="Genomic_DNA"/>
</dbReference>
<dbReference type="STRING" id="755172.HMPREF1863_00006"/>
<keyword evidence="2" id="KW-1185">Reference proteome</keyword>
<evidence type="ECO:0000313" key="1">
    <source>
        <dbReference type="EMBL" id="KXB68537.1"/>
    </source>
</evidence>
<comment type="caution">
    <text evidence="1">The sequence shown here is derived from an EMBL/GenBank/DDBJ whole genome shotgun (WGS) entry which is preliminary data.</text>
</comment>
<dbReference type="InterPro" id="IPR013382">
    <property type="entry name" value="CRISPR-assoc_prot_Cse2"/>
</dbReference>
<dbReference type="NCBIfam" id="TIGR02548">
    <property type="entry name" value="casB_cse2"/>
    <property type="match status" value="1"/>
</dbReference>
<dbReference type="InterPro" id="IPR038287">
    <property type="entry name" value="Cse2_sf"/>
</dbReference>
<proteinExistence type="predicted"/>
<dbReference type="Pfam" id="PF09485">
    <property type="entry name" value="CRISPR_Cse2"/>
    <property type="match status" value="1"/>
</dbReference>
<accession>A0A134ALG0</accession>
<dbReference type="Gene3D" id="1.10.520.40">
    <property type="entry name" value="CRISPR-associated protein Cse2"/>
    <property type="match status" value="1"/>
</dbReference>
<dbReference type="OrthoDB" id="1753036at2"/>
<dbReference type="AlphaFoldDB" id="A0A134ALG0"/>
<dbReference type="Proteomes" id="UP000070442">
    <property type="component" value="Unassembled WGS sequence"/>
</dbReference>
<organism evidence="1 2">
    <name type="scientific">Aedoeadaptatus coxii</name>
    <dbReference type="NCBI Taxonomy" id="755172"/>
    <lineage>
        <taxon>Bacteria</taxon>
        <taxon>Bacillati</taxon>
        <taxon>Bacillota</taxon>
        <taxon>Tissierellia</taxon>
        <taxon>Tissierellales</taxon>
        <taxon>Peptoniphilaceae</taxon>
        <taxon>Aedoeadaptatus</taxon>
    </lineage>
</organism>
<reference evidence="2" key="1">
    <citation type="submission" date="2016-01" db="EMBL/GenBank/DDBJ databases">
        <authorList>
            <person name="Mitreva M."/>
            <person name="Pepin K.H."/>
            <person name="Mihindukulasuriya K.A."/>
            <person name="Fulton R."/>
            <person name="Fronick C."/>
            <person name="O'Laughlin M."/>
            <person name="Miner T."/>
            <person name="Herter B."/>
            <person name="Rosa B.A."/>
            <person name="Cordes M."/>
            <person name="Tomlinson C."/>
            <person name="Wollam A."/>
            <person name="Palsikar V.B."/>
            <person name="Mardis E.R."/>
            <person name="Wilson R.K."/>
        </authorList>
    </citation>
    <scope>NUCLEOTIDE SEQUENCE [LARGE SCALE GENOMIC DNA]</scope>
    <source>
        <strain evidence="2">DNF00729</strain>
    </source>
</reference>